<evidence type="ECO:0000313" key="2">
    <source>
        <dbReference type="EMBL" id="GBP67191.1"/>
    </source>
</evidence>
<keyword evidence="3" id="KW-1185">Reference proteome</keyword>
<organism evidence="2 3">
    <name type="scientific">Eumeta variegata</name>
    <name type="common">Bagworm moth</name>
    <name type="synonym">Eumeta japonica</name>
    <dbReference type="NCBI Taxonomy" id="151549"/>
    <lineage>
        <taxon>Eukaryota</taxon>
        <taxon>Metazoa</taxon>
        <taxon>Ecdysozoa</taxon>
        <taxon>Arthropoda</taxon>
        <taxon>Hexapoda</taxon>
        <taxon>Insecta</taxon>
        <taxon>Pterygota</taxon>
        <taxon>Neoptera</taxon>
        <taxon>Endopterygota</taxon>
        <taxon>Lepidoptera</taxon>
        <taxon>Glossata</taxon>
        <taxon>Ditrysia</taxon>
        <taxon>Tineoidea</taxon>
        <taxon>Psychidae</taxon>
        <taxon>Oiketicinae</taxon>
        <taxon>Eumeta</taxon>
    </lineage>
</organism>
<dbReference type="Proteomes" id="UP000299102">
    <property type="component" value="Unassembled WGS sequence"/>
</dbReference>
<dbReference type="EMBL" id="BGZK01000975">
    <property type="protein sequence ID" value="GBP67191.1"/>
    <property type="molecule type" value="Genomic_DNA"/>
</dbReference>
<name>A0A4C1XTE9_EUMVA</name>
<accession>A0A4C1XTE9</accession>
<protein>
    <submittedName>
        <fullName evidence="2">Uncharacterized protein</fullName>
    </submittedName>
</protein>
<comment type="caution">
    <text evidence="2">The sequence shown here is derived from an EMBL/GenBank/DDBJ whole genome shotgun (WGS) entry which is preliminary data.</text>
</comment>
<gene>
    <name evidence="2" type="ORF">EVAR_42070_1</name>
</gene>
<evidence type="ECO:0000256" key="1">
    <source>
        <dbReference type="SAM" id="MobiDB-lite"/>
    </source>
</evidence>
<proteinExistence type="predicted"/>
<reference evidence="2 3" key="1">
    <citation type="journal article" date="2019" name="Commun. Biol.">
        <title>The bagworm genome reveals a unique fibroin gene that provides high tensile strength.</title>
        <authorList>
            <person name="Kono N."/>
            <person name="Nakamura H."/>
            <person name="Ohtoshi R."/>
            <person name="Tomita M."/>
            <person name="Numata K."/>
            <person name="Arakawa K."/>
        </authorList>
    </citation>
    <scope>NUCLEOTIDE SEQUENCE [LARGE SCALE GENOMIC DNA]</scope>
</reference>
<feature type="region of interest" description="Disordered" evidence="1">
    <location>
        <begin position="157"/>
        <end position="183"/>
    </location>
</feature>
<sequence>MDSIALLRVSPPFRGFTVTSEDLLVYYRSFRREWYILWRWIGPPDFLGRNRMSDGGNNGTSELDETQQRKLHICIHTNLRTQTHARMYAHSLTQARALSRKHTYPPNKRIHKLVDIARRASGLDFHFDLRPRSKTKSPFSLCRIIVGDSHFRMLKKKEDPFQQRPSRHRRNSSLSIGPSVRSGRNRWTGPATVLIYGRRCPKTGAHLKVCPVRFIRRATAHGLARRRRDSSRLALAFGGIDTN</sequence>
<evidence type="ECO:0000313" key="3">
    <source>
        <dbReference type="Proteomes" id="UP000299102"/>
    </source>
</evidence>
<dbReference type="AlphaFoldDB" id="A0A4C1XTE9"/>